<dbReference type="AlphaFoldDB" id="B1ZRH2"/>
<evidence type="ECO:0000313" key="2">
    <source>
        <dbReference type="EMBL" id="ACB77622.1"/>
    </source>
</evidence>
<feature type="chain" id="PRO_5002774871" description="PEP-CTERM protein-sorting domain-containing protein" evidence="1">
    <location>
        <begin position="25"/>
        <end position="227"/>
    </location>
</feature>
<keyword evidence="3" id="KW-1185">Reference proteome</keyword>
<gene>
    <name evidence="2" type="ordered locus">Oter_4350</name>
</gene>
<feature type="signal peptide" evidence="1">
    <location>
        <begin position="1"/>
        <end position="24"/>
    </location>
</feature>
<evidence type="ECO:0000256" key="1">
    <source>
        <dbReference type="SAM" id="SignalP"/>
    </source>
</evidence>
<protein>
    <recommendedName>
        <fullName evidence="4">PEP-CTERM protein-sorting domain-containing protein</fullName>
    </recommendedName>
</protein>
<dbReference type="NCBIfam" id="NF038131">
    <property type="entry name" value="choice_anch_K"/>
    <property type="match status" value="1"/>
</dbReference>
<dbReference type="RefSeq" id="WP_012377148.1">
    <property type="nucleotide sequence ID" value="NC_010571.1"/>
</dbReference>
<accession>B1ZRH2</accession>
<evidence type="ECO:0000313" key="3">
    <source>
        <dbReference type="Proteomes" id="UP000007013"/>
    </source>
</evidence>
<proteinExistence type="predicted"/>
<reference evidence="2 3" key="1">
    <citation type="journal article" date="2011" name="J. Bacteriol.">
        <title>Genome sequence of the verrucomicrobium Opitutus terrae PB90-1, an abundant inhabitant of rice paddy soil ecosystems.</title>
        <authorList>
            <person name="van Passel M.W."/>
            <person name="Kant R."/>
            <person name="Palva A."/>
            <person name="Copeland A."/>
            <person name="Lucas S."/>
            <person name="Lapidus A."/>
            <person name="Glavina del Rio T."/>
            <person name="Pitluck S."/>
            <person name="Goltsman E."/>
            <person name="Clum A."/>
            <person name="Sun H."/>
            <person name="Schmutz J."/>
            <person name="Larimer F.W."/>
            <person name="Land M.L."/>
            <person name="Hauser L."/>
            <person name="Kyrpides N."/>
            <person name="Mikhailova N."/>
            <person name="Richardson P.P."/>
            <person name="Janssen P.H."/>
            <person name="de Vos W.M."/>
            <person name="Smidt H."/>
        </authorList>
    </citation>
    <scope>NUCLEOTIDE SEQUENCE [LARGE SCALE GENOMIC DNA]</scope>
    <source>
        <strain evidence="3">DSM 11246 / JCM 15787 / PB90-1</strain>
    </source>
</reference>
<dbReference type="InterPro" id="IPR013424">
    <property type="entry name" value="Ice-binding_C"/>
</dbReference>
<dbReference type="Proteomes" id="UP000007013">
    <property type="component" value="Chromosome"/>
</dbReference>
<organism evidence="2 3">
    <name type="scientific">Opitutus terrae (strain DSM 11246 / JCM 15787 / PB90-1)</name>
    <dbReference type="NCBI Taxonomy" id="452637"/>
    <lineage>
        <taxon>Bacteria</taxon>
        <taxon>Pseudomonadati</taxon>
        <taxon>Verrucomicrobiota</taxon>
        <taxon>Opitutia</taxon>
        <taxon>Opitutales</taxon>
        <taxon>Opitutaceae</taxon>
        <taxon>Opitutus</taxon>
    </lineage>
</organism>
<evidence type="ECO:0008006" key="4">
    <source>
        <dbReference type="Google" id="ProtNLM"/>
    </source>
</evidence>
<dbReference type="NCBIfam" id="TIGR02595">
    <property type="entry name" value="PEP_CTERM"/>
    <property type="match status" value="1"/>
</dbReference>
<name>B1ZRH2_OPITP</name>
<keyword evidence="1" id="KW-0732">Signal</keyword>
<sequence>MLNRIRATSALALGLVLTAAAANAQLLLSGHTTGSFQDLSEANTTVTNAGDGSSATFQTGIATTGSTQSRIEFQNATFSDVGSGEPIQVGLFNITNGVTELGSGAPTAQFNLGLELNSPEMQQLVLSTITFHIDHTPNRPGAVPDTFAVTFNQPAPVKIQNTLVQFHVNVDPSEFPIAENGTIQKGDITVTFTPVPEPSTYAACGAALLVGLIGYRRFRATRSPVAV</sequence>
<dbReference type="EMBL" id="CP001032">
    <property type="protein sequence ID" value="ACB77622.1"/>
    <property type="molecule type" value="Genomic_DNA"/>
</dbReference>
<dbReference type="InterPro" id="IPR047995">
    <property type="entry name" value="Choice_anch_K"/>
</dbReference>
<dbReference type="HOGENOM" id="CLU_1223739_0_0_0"/>
<dbReference type="KEGG" id="ote:Oter_4350"/>